<keyword evidence="1" id="KW-1133">Transmembrane helix</keyword>
<evidence type="ECO:0000259" key="2">
    <source>
        <dbReference type="Pfam" id="PF14237"/>
    </source>
</evidence>
<protein>
    <recommendedName>
        <fullName evidence="2">GYF domain-containing protein</fullName>
    </recommendedName>
</protein>
<evidence type="ECO:0000313" key="4">
    <source>
        <dbReference type="Proteomes" id="UP001499852"/>
    </source>
</evidence>
<evidence type="ECO:0000313" key="3">
    <source>
        <dbReference type="EMBL" id="GAA5139248.1"/>
    </source>
</evidence>
<sequence>MITYWLSKTGESAAEGPFTDAQLLNMWHSGSATAKAMICEEGSPDWTPLIEHVEQAADFQRKEDAIKQRRQQMQNHARQQFEERKKSPGLALALSALLPFGGQIYCRAWKQIFLAVGFLAIFAFAALSSLVAAGWIVWAAMMADAVIGAKAYNKKLAAELGLVI</sequence>
<keyword evidence="4" id="KW-1185">Reference proteome</keyword>
<keyword evidence="1" id="KW-0472">Membrane</keyword>
<evidence type="ECO:0000256" key="1">
    <source>
        <dbReference type="SAM" id="Phobius"/>
    </source>
</evidence>
<name>A0ABP9P2B3_9BACT</name>
<feature type="transmembrane region" description="Helical" evidence="1">
    <location>
        <begin position="112"/>
        <end position="138"/>
    </location>
</feature>
<proteinExistence type="predicted"/>
<organism evidence="3 4">
    <name type="scientific">Prosthecobacter algae</name>
    <dbReference type="NCBI Taxonomy" id="1144682"/>
    <lineage>
        <taxon>Bacteria</taxon>
        <taxon>Pseudomonadati</taxon>
        <taxon>Verrucomicrobiota</taxon>
        <taxon>Verrucomicrobiia</taxon>
        <taxon>Verrucomicrobiales</taxon>
        <taxon>Verrucomicrobiaceae</taxon>
        <taxon>Prosthecobacter</taxon>
    </lineage>
</organism>
<dbReference type="Pfam" id="PF14237">
    <property type="entry name" value="GYF_2"/>
    <property type="match status" value="1"/>
</dbReference>
<feature type="domain" description="GYF" evidence="2">
    <location>
        <begin position="13"/>
        <end position="49"/>
    </location>
</feature>
<accession>A0ABP9P2B3</accession>
<keyword evidence="1" id="KW-0812">Transmembrane</keyword>
<comment type="caution">
    <text evidence="3">The sequence shown here is derived from an EMBL/GenBank/DDBJ whole genome shotgun (WGS) entry which is preliminary data.</text>
</comment>
<dbReference type="InterPro" id="IPR025640">
    <property type="entry name" value="GYF_2"/>
</dbReference>
<dbReference type="EMBL" id="BAABIA010000003">
    <property type="protein sequence ID" value="GAA5139248.1"/>
    <property type="molecule type" value="Genomic_DNA"/>
</dbReference>
<gene>
    <name evidence="3" type="ORF">GCM10023213_19630</name>
</gene>
<dbReference type="Proteomes" id="UP001499852">
    <property type="component" value="Unassembled WGS sequence"/>
</dbReference>
<reference evidence="4" key="1">
    <citation type="journal article" date="2019" name="Int. J. Syst. Evol. Microbiol.">
        <title>The Global Catalogue of Microorganisms (GCM) 10K type strain sequencing project: providing services to taxonomists for standard genome sequencing and annotation.</title>
        <authorList>
            <consortium name="The Broad Institute Genomics Platform"/>
            <consortium name="The Broad Institute Genome Sequencing Center for Infectious Disease"/>
            <person name="Wu L."/>
            <person name="Ma J."/>
        </authorList>
    </citation>
    <scope>NUCLEOTIDE SEQUENCE [LARGE SCALE GENOMIC DNA]</scope>
    <source>
        <strain evidence="4">JCM 18053</strain>
    </source>
</reference>